<proteinExistence type="predicted"/>
<dbReference type="EMBL" id="MN740451">
    <property type="protein sequence ID" value="QHU27064.1"/>
    <property type="molecule type" value="Genomic_DNA"/>
</dbReference>
<sequence length="133" mass="13302">MVLTGAELFFEGFKGGGKGGASKAQDGADAPTTGNSGSGVLTGATAGAVGGALLSGGSAASMSMSNTGSNNVEKCPLTDDTLYCQISRTAGIAGMLVYIFIIIILVISVLYAIYYLFLRSGGSSSSKATKRGR</sequence>
<feature type="region of interest" description="Disordered" evidence="1">
    <location>
        <begin position="16"/>
        <end position="36"/>
    </location>
</feature>
<feature type="compositionally biased region" description="Low complexity" evidence="1">
    <location>
        <begin position="21"/>
        <end position="30"/>
    </location>
</feature>
<keyword evidence="2" id="KW-1133">Transmembrane helix</keyword>
<feature type="transmembrane region" description="Helical" evidence="2">
    <location>
        <begin position="95"/>
        <end position="117"/>
    </location>
</feature>
<reference evidence="3" key="1">
    <citation type="journal article" date="2020" name="Nature">
        <title>Giant virus diversity and host interactions through global metagenomics.</title>
        <authorList>
            <person name="Schulz F."/>
            <person name="Roux S."/>
            <person name="Paez-Espino D."/>
            <person name="Jungbluth S."/>
            <person name="Walsh D.A."/>
            <person name="Denef V.J."/>
            <person name="McMahon K.D."/>
            <person name="Konstantinidis K.T."/>
            <person name="Eloe-Fadrosh E.A."/>
            <person name="Kyrpides N.C."/>
            <person name="Woyke T."/>
        </authorList>
    </citation>
    <scope>NUCLEOTIDE SEQUENCE</scope>
    <source>
        <strain evidence="3">GVMAG-M-3300027763-16</strain>
    </source>
</reference>
<protein>
    <submittedName>
        <fullName evidence="3">Uncharacterized protein</fullName>
    </submittedName>
</protein>
<keyword evidence="2" id="KW-0812">Transmembrane</keyword>
<evidence type="ECO:0000313" key="3">
    <source>
        <dbReference type="EMBL" id="QHU27064.1"/>
    </source>
</evidence>
<accession>A0A6C0LBQ1</accession>
<evidence type="ECO:0000256" key="1">
    <source>
        <dbReference type="SAM" id="MobiDB-lite"/>
    </source>
</evidence>
<keyword evidence="2" id="KW-0472">Membrane</keyword>
<dbReference type="AlphaFoldDB" id="A0A6C0LBQ1"/>
<evidence type="ECO:0000256" key="2">
    <source>
        <dbReference type="SAM" id="Phobius"/>
    </source>
</evidence>
<name>A0A6C0LBQ1_9ZZZZ</name>
<organism evidence="3">
    <name type="scientific">viral metagenome</name>
    <dbReference type="NCBI Taxonomy" id="1070528"/>
    <lineage>
        <taxon>unclassified sequences</taxon>
        <taxon>metagenomes</taxon>
        <taxon>organismal metagenomes</taxon>
    </lineage>
</organism>